<proteinExistence type="predicted"/>
<dbReference type="SUPFAM" id="SSF141571">
    <property type="entry name" value="Pentapeptide repeat-like"/>
    <property type="match status" value="1"/>
</dbReference>
<dbReference type="EMBL" id="JACSRA010000020">
    <property type="protein sequence ID" value="MBD7912221.1"/>
    <property type="molecule type" value="Genomic_DNA"/>
</dbReference>
<comment type="caution">
    <text evidence="1">The sequence shown here is derived from an EMBL/GenBank/DDBJ whole genome shotgun (WGS) entry which is preliminary data.</text>
</comment>
<sequence>MIYEDLKADCKKCFGFCCVALYFSSTEGFPENKDAGYPCTNLEDDFKCSIHKKLTQNGLKGCTAYDCFGAGQKVAQVTYSKKDWRRNSDKSKEMFDVFLIMRQLYEMIWYLTEAFRIQTDSTMKEKINIAIDKTRNLTNLDAESLIKLDLVVYRNNINRLLLETSESIRSKFPKGQKNNLKGRKKIAGRLDLIGVNLRKVKLAGEDLSGALVIAADLRGVDLSGTDLIGADLRDADIRGANLKNSIYITQIQINGARGDSNTKLPISLVYPDHWDK</sequence>
<evidence type="ECO:0000313" key="1">
    <source>
        <dbReference type="EMBL" id="MBD7912221.1"/>
    </source>
</evidence>
<dbReference type="Proteomes" id="UP000627781">
    <property type="component" value="Unassembled WGS sequence"/>
</dbReference>
<dbReference type="InterPro" id="IPR001646">
    <property type="entry name" value="5peptide_repeat"/>
</dbReference>
<dbReference type="Pfam" id="PF00805">
    <property type="entry name" value="Pentapeptide"/>
    <property type="match status" value="1"/>
</dbReference>
<evidence type="ECO:0000313" key="2">
    <source>
        <dbReference type="Proteomes" id="UP000627781"/>
    </source>
</evidence>
<dbReference type="Gene3D" id="2.160.20.80">
    <property type="entry name" value="E3 ubiquitin-protein ligase SopA"/>
    <property type="match status" value="1"/>
</dbReference>
<reference evidence="1 2" key="1">
    <citation type="submission" date="2020-08" db="EMBL/GenBank/DDBJ databases">
        <title>A Genomic Blueprint of the Chicken Gut Microbiome.</title>
        <authorList>
            <person name="Gilroy R."/>
            <person name="Ravi A."/>
            <person name="Getino M."/>
            <person name="Pursley I."/>
            <person name="Horton D.L."/>
            <person name="Alikhan N.-F."/>
            <person name="Baker D."/>
            <person name="Gharbi K."/>
            <person name="Hall N."/>
            <person name="Watson M."/>
            <person name="Adriaenssens E.M."/>
            <person name="Foster-Nyarko E."/>
            <person name="Jarju S."/>
            <person name="Secka A."/>
            <person name="Antonio M."/>
            <person name="Oren A."/>
            <person name="Chaudhuri R."/>
            <person name="La Ragione R.M."/>
            <person name="Hildebrand F."/>
            <person name="Pallen M.J."/>
        </authorList>
    </citation>
    <scope>NUCLEOTIDE SEQUENCE [LARGE SCALE GENOMIC DNA]</scope>
    <source>
        <strain evidence="1 2">Sa3CVN1</strain>
    </source>
</reference>
<dbReference type="RefSeq" id="WP_143317580.1">
    <property type="nucleotide sequence ID" value="NZ_JACSRA010000020.1"/>
</dbReference>
<organism evidence="1 2">
    <name type="scientific">Clostridium cibarium</name>
    <dbReference type="NCBI Taxonomy" id="2762247"/>
    <lineage>
        <taxon>Bacteria</taxon>
        <taxon>Bacillati</taxon>
        <taxon>Bacillota</taxon>
        <taxon>Clostridia</taxon>
        <taxon>Eubacteriales</taxon>
        <taxon>Clostridiaceae</taxon>
        <taxon>Clostridium</taxon>
    </lineage>
</organism>
<protein>
    <submittedName>
        <fullName evidence="1">Pentapeptide repeat-containing protein</fullName>
    </submittedName>
</protein>
<name>A0ABR8PVL1_9CLOT</name>
<accession>A0ABR8PVL1</accession>
<gene>
    <name evidence="1" type="ORF">H9661_12725</name>
</gene>
<keyword evidence="2" id="KW-1185">Reference proteome</keyword>